<evidence type="ECO:0000313" key="2">
    <source>
        <dbReference type="EMBL" id="MBD2504219.1"/>
    </source>
</evidence>
<feature type="domain" description="ParE-like toxin" evidence="1">
    <location>
        <begin position="20"/>
        <end position="83"/>
    </location>
</feature>
<proteinExistence type="predicted"/>
<protein>
    <recommendedName>
        <fullName evidence="1">ParE-like toxin domain-containing protein</fullName>
    </recommendedName>
</protein>
<dbReference type="SUPFAM" id="SSF143011">
    <property type="entry name" value="RelE-like"/>
    <property type="match status" value="1"/>
</dbReference>
<dbReference type="InterPro" id="IPR056925">
    <property type="entry name" value="ParE-like"/>
</dbReference>
<name>A0ABR8DAU4_9NOST</name>
<dbReference type="RefSeq" id="WP_190477790.1">
    <property type="nucleotide sequence ID" value="NZ_JACJSG010000047.1"/>
</dbReference>
<gene>
    <name evidence="2" type="ORF">H6G83_27015</name>
</gene>
<sequence length="87" mass="10417">MKSATLPSFWAGYRQLNHEVRLNTRKAYRMWSENPFHPSLHFKCINTEEAIWSVRVNRSYRALGVLDGDTVTWFWIGSHDDYEQFYS</sequence>
<dbReference type="InterPro" id="IPR035093">
    <property type="entry name" value="RelE/ParE_toxin_dom_sf"/>
</dbReference>
<dbReference type="EMBL" id="JACJSG010000047">
    <property type="protein sequence ID" value="MBD2504219.1"/>
    <property type="molecule type" value="Genomic_DNA"/>
</dbReference>
<dbReference type="Proteomes" id="UP000661112">
    <property type="component" value="Unassembled WGS sequence"/>
</dbReference>
<reference evidence="2 3" key="1">
    <citation type="journal article" date="2020" name="ISME J.">
        <title>Comparative genomics reveals insights into cyanobacterial evolution and habitat adaptation.</title>
        <authorList>
            <person name="Chen M.Y."/>
            <person name="Teng W.K."/>
            <person name="Zhao L."/>
            <person name="Hu C.X."/>
            <person name="Zhou Y.K."/>
            <person name="Han B.P."/>
            <person name="Song L.R."/>
            <person name="Shu W.S."/>
        </authorList>
    </citation>
    <scope>NUCLEOTIDE SEQUENCE [LARGE SCALE GENOMIC DNA]</scope>
    <source>
        <strain evidence="2 3">FACHB-119</strain>
    </source>
</reference>
<accession>A0ABR8DAU4</accession>
<dbReference type="Pfam" id="PF24732">
    <property type="entry name" value="ParE_like"/>
    <property type="match status" value="1"/>
</dbReference>
<organism evidence="2 3">
    <name type="scientific">Anabaena azotica FACHB-119</name>
    <dbReference type="NCBI Taxonomy" id="947527"/>
    <lineage>
        <taxon>Bacteria</taxon>
        <taxon>Bacillati</taxon>
        <taxon>Cyanobacteriota</taxon>
        <taxon>Cyanophyceae</taxon>
        <taxon>Nostocales</taxon>
        <taxon>Nostocaceae</taxon>
        <taxon>Anabaena</taxon>
        <taxon>Anabaena azotica</taxon>
    </lineage>
</organism>
<comment type="caution">
    <text evidence="2">The sequence shown here is derived from an EMBL/GenBank/DDBJ whole genome shotgun (WGS) entry which is preliminary data.</text>
</comment>
<evidence type="ECO:0000259" key="1">
    <source>
        <dbReference type="Pfam" id="PF24732"/>
    </source>
</evidence>
<evidence type="ECO:0000313" key="3">
    <source>
        <dbReference type="Proteomes" id="UP000661112"/>
    </source>
</evidence>
<keyword evidence="3" id="KW-1185">Reference proteome</keyword>